<evidence type="ECO:0000256" key="13">
    <source>
        <dbReference type="ARBA" id="ARBA00023157"/>
    </source>
</evidence>
<reference evidence="23" key="3">
    <citation type="submission" date="2025-09" db="UniProtKB">
        <authorList>
            <consortium name="Ensembl"/>
        </authorList>
    </citation>
    <scope>IDENTIFICATION</scope>
</reference>
<feature type="domain" description="PLAC" evidence="22">
    <location>
        <begin position="1944"/>
        <end position="1984"/>
    </location>
</feature>
<dbReference type="Gene3D" id="2.20.100.10">
    <property type="entry name" value="Thrombospondin type-1 (TSP1) repeat"/>
    <property type="match status" value="8"/>
</dbReference>
<dbReference type="InParanoid" id="A0A803Y2R1"/>
<feature type="compositionally biased region" description="Basic and acidic residues" evidence="20">
    <location>
        <begin position="360"/>
        <end position="374"/>
    </location>
</feature>
<dbReference type="FunFam" id="2.20.100.10:FF:000005">
    <property type="entry name" value="ADAM metallopeptidase with thrombospondin type 1 motif 9"/>
    <property type="match status" value="2"/>
</dbReference>
<keyword evidence="8" id="KW-0677">Repeat</keyword>
<dbReference type="FunFam" id="3.40.390.10:FF:000001">
    <property type="entry name" value="A disintegrin and metalloproteinase with thrombospondin motifs 1"/>
    <property type="match status" value="1"/>
</dbReference>
<dbReference type="GeneTree" id="ENSGT00940000159819"/>
<keyword evidence="6 17" id="KW-0479">Metal-binding</keyword>
<comment type="cofactor">
    <cofactor evidence="17">
        <name>Zn(2+)</name>
        <dbReference type="ChEBI" id="CHEBI:29105"/>
    </cofactor>
    <text evidence="17">Binds 1 zinc ion per subunit.</text>
</comment>
<feature type="binding site" evidence="17 19">
    <location>
        <position position="546"/>
    </location>
    <ligand>
        <name>Zn(2+)</name>
        <dbReference type="ChEBI" id="CHEBI:29105"/>
        <note>catalytic</note>
    </ligand>
</feature>
<dbReference type="FunFam" id="3.40.1620.60:FF:000004">
    <property type="entry name" value="A disintegrin and metalloproteinase with thrombospondin motifs 12"/>
    <property type="match status" value="1"/>
</dbReference>
<dbReference type="PROSITE" id="PS50900">
    <property type="entry name" value="PLAC"/>
    <property type="match status" value="1"/>
</dbReference>
<dbReference type="GO" id="GO:0004222">
    <property type="term" value="F:metalloendopeptidase activity"/>
    <property type="evidence" value="ECO:0007669"/>
    <property type="project" value="InterPro"/>
</dbReference>
<dbReference type="Pfam" id="PF00090">
    <property type="entry name" value="TSP_1"/>
    <property type="match status" value="1"/>
</dbReference>
<dbReference type="PANTHER" id="PTHR13723:SF142">
    <property type="entry name" value="A DISINTEGRIN AND METALLOPROTEINASE WITH THROMBOSPONDIN MOTIFS 7"/>
    <property type="match status" value="1"/>
</dbReference>
<evidence type="ECO:0000256" key="5">
    <source>
        <dbReference type="ARBA" id="ARBA00022685"/>
    </source>
</evidence>
<reference evidence="23 24" key="1">
    <citation type="journal article" date="2010" name="PLoS Biol.">
        <title>Multi-platform next-generation sequencing of the domestic turkey (Meleagris gallopavo): genome assembly and analysis.</title>
        <authorList>
            <person name="Dalloul R.A."/>
            <person name="Long J.A."/>
            <person name="Zimin A.V."/>
            <person name="Aslam L."/>
            <person name="Beal K."/>
            <person name="Blomberg L.A."/>
            <person name="Bouffard P."/>
            <person name="Burt D.W."/>
            <person name="Crasta O."/>
            <person name="Crooijmans R.P."/>
            <person name="Cooper K."/>
            <person name="Coulombe R.A."/>
            <person name="De S."/>
            <person name="Delany M.E."/>
            <person name="Dodgson J.B."/>
            <person name="Dong J.J."/>
            <person name="Evans C."/>
            <person name="Frederickson K.M."/>
            <person name="Flicek P."/>
            <person name="Florea L."/>
            <person name="Folkerts O."/>
            <person name="Groenen M.A."/>
            <person name="Harkins T.T."/>
            <person name="Herrero J."/>
            <person name="Hoffmann S."/>
            <person name="Megens H.J."/>
            <person name="Jiang A."/>
            <person name="de Jong P."/>
            <person name="Kaiser P."/>
            <person name="Kim H."/>
            <person name="Kim K.W."/>
            <person name="Kim S."/>
            <person name="Langenberger D."/>
            <person name="Lee M.K."/>
            <person name="Lee T."/>
            <person name="Mane S."/>
            <person name="Marcais G."/>
            <person name="Marz M."/>
            <person name="McElroy A.P."/>
            <person name="Modise T."/>
            <person name="Nefedov M."/>
            <person name="Notredame C."/>
            <person name="Paton I.R."/>
            <person name="Payne W.S."/>
            <person name="Pertea G."/>
            <person name="Prickett D."/>
            <person name="Puiu D."/>
            <person name="Qioa D."/>
            <person name="Raineri E."/>
            <person name="Ruffier M."/>
            <person name="Salzberg S.L."/>
            <person name="Schatz M.C."/>
            <person name="Scheuring C."/>
            <person name="Schmidt C.J."/>
            <person name="Schroeder S."/>
            <person name="Searle S.M."/>
            <person name="Smith E.J."/>
            <person name="Smith J."/>
            <person name="Sonstegard T.S."/>
            <person name="Stadler P.F."/>
            <person name="Tafer H."/>
            <person name="Tu Z.J."/>
            <person name="Van Tassell C.P."/>
            <person name="Vilella A.J."/>
            <person name="Williams K.P."/>
            <person name="Yorke J.A."/>
            <person name="Zhang L."/>
            <person name="Zhang H.B."/>
            <person name="Zhang X."/>
            <person name="Zhang Y."/>
            <person name="Reed K.M."/>
        </authorList>
    </citation>
    <scope>NUCLEOTIDE SEQUENCE [LARGE SCALE GENOMIC DNA]</scope>
</reference>
<evidence type="ECO:0000256" key="7">
    <source>
        <dbReference type="ARBA" id="ARBA00022729"/>
    </source>
</evidence>
<keyword evidence="4" id="KW-0645">Protease</keyword>
<evidence type="ECO:0000256" key="16">
    <source>
        <dbReference type="PIRSR" id="PIRSR613273-1"/>
    </source>
</evidence>
<feature type="disulfide bond" evidence="18">
    <location>
        <begin position="640"/>
        <end position="670"/>
    </location>
</feature>
<feature type="binding site" evidence="17">
    <location>
        <position position="598"/>
    </location>
    <ligand>
        <name>Ca(2+)</name>
        <dbReference type="ChEBI" id="CHEBI:29108"/>
        <label>1</label>
    </ligand>
</feature>
<proteinExistence type="predicted"/>
<dbReference type="GO" id="GO:0030198">
    <property type="term" value="P:extracellular matrix organization"/>
    <property type="evidence" value="ECO:0007669"/>
    <property type="project" value="InterPro"/>
</dbReference>
<keyword evidence="3" id="KW-0272">Extracellular matrix</keyword>
<feature type="disulfide bond" evidence="18">
    <location>
        <begin position="514"/>
        <end position="595"/>
    </location>
</feature>
<keyword evidence="24" id="KW-1185">Reference proteome</keyword>
<evidence type="ECO:0000313" key="23">
    <source>
        <dbReference type="Ensembl" id="ENSMGAP00000026058.1"/>
    </source>
</evidence>
<keyword evidence="13 18" id="KW-1015">Disulfide bond</keyword>
<dbReference type="Gene3D" id="3.40.1620.60">
    <property type="match status" value="1"/>
</dbReference>
<feature type="compositionally biased region" description="Low complexity" evidence="20">
    <location>
        <begin position="1590"/>
        <end position="1599"/>
    </location>
</feature>
<comment type="subcellular location">
    <subcellularLocation>
        <location evidence="1">Secreted</location>
        <location evidence="1">Extracellular space</location>
        <location evidence="1">Extracellular matrix</location>
    </subcellularLocation>
</comment>
<keyword evidence="14" id="KW-0325">Glycoprotein</keyword>
<evidence type="ECO:0000313" key="24">
    <source>
        <dbReference type="Proteomes" id="UP000001645"/>
    </source>
</evidence>
<dbReference type="PRINTS" id="PR01857">
    <property type="entry name" value="ADAMTSFAMILY"/>
</dbReference>
<dbReference type="SUPFAM" id="SSF82895">
    <property type="entry name" value="TSP-1 type 1 repeat"/>
    <property type="match status" value="7"/>
</dbReference>
<evidence type="ECO:0000256" key="10">
    <source>
        <dbReference type="ARBA" id="ARBA00022833"/>
    </source>
</evidence>
<dbReference type="InterPro" id="IPR036383">
    <property type="entry name" value="TSP1_rpt_sf"/>
</dbReference>
<feature type="domain" description="Peptidase M12B" evidence="21">
    <location>
        <begin position="390"/>
        <end position="600"/>
    </location>
</feature>
<feature type="region of interest" description="Disordered" evidence="20">
    <location>
        <begin position="1523"/>
        <end position="1569"/>
    </location>
</feature>
<gene>
    <name evidence="23" type="primary">ADAMTS7</name>
</gene>
<dbReference type="Pfam" id="PF01421">
    <property type="entry name" value="Reprolysin"/>
    <property type="match status" value="1"/>
</dbReference>
<dbReference type="SUPFAM" id="SSF55486">
    <property type="entry name" value="Metalloproteases ('zincins'), catalytic domain"/>
    <property type="match status" value="1"/>
</dbReference>
<name>A0A803Y2R1_MELGA</name>
<dbReference type="InterPro" id="IPR010294">
    <property type="entry name" value="ADAMTS_spacer1"/>
</dbReference>
<dbReference type="Pfam" id="PF17771">
    <property type="entry name" value="ADAMTS_CR_2"/>
    <property type="match status" value="1"/>
</dbReference>
<dbReference type="SMART" id="SM00209">
    <property type="entry name" value="TSP1"/>
    <property type="match status" value="8"/>
</dbReference>
<evidence type="ECO:0000256" key="4">
    <source>
        <dbReference type="ARBA" id="ARBA00022670"/>
    </source>
</evidence>
<evidence type="ECO:0000256" key="2">
    <source>
        <dbReference type="ARBA" id="ARBA00022525"/>
    </source>
</evidence>
<feature type="binding site" evidence="17">
    <location>
        <position position="393"/>
    </location>
    <ligand>
        <name>Ca(2+)</name>
        <dbReference type="ChEBI" id="CHEBI:29108"/>
        <label>2</label>
    </ligand>
</feature>
<feature type="disulfide bond" evidence="18">
    <location>
        <begin position="664"/>
        <end position="675"/>
    </location>
</feature>
<dbReference type="PANTHER" id="PTHR13723">
    <property type="entry name" value="ADAMTS A DISINTEGRIN AND METALLOPROTEASE WITH THROMBOSPONDIN MOTIFS PROTEASE"/>
    <property type="match status" value="1"/>
</dbReference>
<feature type="region of interest" description="Disordered" evidence="20">
    <location>
        <begin position="1264"/>
        <end position="1287"/>
    </location>
</feature>
<evidence type="ECO:0000256" key="20">
    <source>
        <dbReference type="SAM" id="MobiDB-lite"/>
    </source>
</evidence>
<evidence type="ECO:0000256" key="8">
    <source>
        <dbReference type="ARBA" id="ARBA00022737"/>
    </source>
</evidence>
<feature type="region of interest" description="Disordered" evidence="20">
    <location>
        <begin position="1590"/>
        <end position="1700"/>
    </location>
</feature>
<feature type="disulfide bond" evidence="18">
    <location>
        <begin position="553"/>
        <end position="579"/>
    </location>
</feature>
<feature type="compositionally biased region" description="Polar residues" evidence="20">
    <location>
        <begin position="1526"/>
        <end position="1535"/>
    </location>
</feature>
<dbReference type="InterPro" id="IPR002870">
    <property type="entry name" value="Peptidase_M12B_N"/>
</dbReference>
<keyword evidence="9" id="KW-0378">Hydrolase</keyword>
<sequence length="2001" mass="219892">MKFDKTCLLNRAASSCCPAAPPRRQGAQCGCLARSTFLTAPRATRARSGTFECGGFCWALPGRTGSYRALPARSPVTAHRGSPQPFCGSLELAVVCKVPIAACSAEPSHALIFSPCHFCGFPPAASTAKHGTGAALPRDAEELRTAQPGQRLDPLQHSSMCCETEGRRRFHRGAKTTHFSEPALWSSSSDIVHPVKVDESGSFLSYDLSHRALHRRSLSSKNKFLAFYELHYKGQPLKFNLSLNINLLTPGFVSERRYGGIADAKIQSHTYNSCHMIGEVQSRTLKGGLAALSTCDGLKGVFRLMNEDYFIEPVATSFPEDAAAQPHRVYKRHAPEHPGEQDKKRPAAWAACGVQESQESLEKSEKRRERWERKQYRKRRIKQRSISKEKWVETLVVADTKMIEYHGSENIEKYVLTVMNMVAGLFHHASIGNPINIAIVRLILLENEEEDLKISHHADNTLKSFCKWQKSINVKGDSHPLHHDVAVLLTRKDICAAMNRPCETLGLSHVAGMCQPHRSCNINEDTGLPLAFTVAHELGHSFGIQHDGSSNDCEPVGKRPFIMSPQLLYDTSPLTWSRCSREYITRFLDRGWGLCLDDPPAREVLDFPLVPPGVLYDVSHQCRLQYGAYSTFCDDMDSVCNTLWCTVGTTCHSKLDAAVDGTTCGENKWCFNGECVPVGYRPDAINGSWGPWSSWAACSRSCGAGVQSAERQCSNPTPKYGGRYCLGERKRFRICNIKPCPPNKPSFRQVQCSQFNPMLYKGKLYKWTPVPNNINPCELHCRPEDEYFAEKLRDAVIDGTPCYEMNSSRDMCINGICKNVGCDYEIDSNAVEDRCGVCHGDGSTCHTVKKTFEDSEGLGYVDIGIIPVGAREIRIEEVAEAGNFLALRSEDPEKYFLNGGWTIQWNGDYRVAGTTFTYERTGNWENLTSPGPTVEPVWIQLLFQETNPGVRYQYTIQRAADSENEIERAEFLWRFGSWTTCTATCGTGIPGPMRQETFEGCVCEHVWSFGLTALRRTDSRVQRQIVHCVEKLAGIVEEQYCDTLTRPDDQQRTCNEEPCPARWWVGEWQKCSATCGTSGLMKRTVLCIQSVGLDEQRALQQADCQHLSKPEATAPCHRDVPCPSQWAVGNWSECSATCGNGTQRRPVYCSNNTQATCDPAQRPSSETICSLPQCQKKLDNANTDWSGSGSSSREIFNEINYIPNNHIPQFNPIIPNIPESNDVNIITEDDFSTRKGNFFVDDFYYDYNFINFHEDLSYYPFTEKETKSEGPKPEWSSNDVEESPEMPVDVLHTRKLGGGEHEEDLVKEDKANVSAPAHGKEETESGGLVFSNLFGVFPEGEEMGTATPSATAPALTRNEGEDLSVPYSKDPLPTQPAVSHGSTSSLLLPRLSLGATLVGTSPAWDAPAHSLDSWTPTSPSTLLPIDRDSPGAGGTPDSLQPVGEPANRVQDRASTVAPDSVGSTKEGHENSREMGFVITGNNNSAASKTKEQEEWAEIPALEGTAHTHAATVTEEQLRVTDRVAPNSPTAQSPQQEMGRHVEGPSESPYPADATVGPGGEAGQQPGNHSHLSLMLAPLVATTTSLPPVPVSPTTLGPLTQLTAGDLTPQGALVPAMPASPAHSPPTGASPSEPSAVPGAKWGPRATQVPYHTVPASPGTQQHSSVAPISHTAPEEHSPSAAPGTLAYGAGEHEVPQPTPTPLPAWEQEEALLLPPTTIAGTAMPSWEVGNWSECSATCGVGAIWRSVRCSTGTEQHCAAASKPVPARRCSLRPCSSWRVGNWSKCSRNCGRGTKVRDVHCVDTREQRLLRPFHCQAVLYKPPAQLPCQNAPCLDWYTSSWRECSEPCGGGEQERLVTCPELGHCDETLRPNNTRPCNSHPCTKWVVGSWGQCSVPCGGGIQRRQVKCIDTQTGQAQEDSSLCDHEPWPESTQKCNLRNCEGTEAGFVCERDRLTFSFCQTLRVLGRCHLPTVYIQCCQSCRQHGHHGAPDQDRGDERASRR</sequence>
<feature type="disulfide bond" evidence="18">
    <location>
        <begin position="698"/>
        <end position="735"/>
    </location>
</feature>
<feature type="binding site" evidence="17">
    <location>
        <position position="393"/>
    </location>
    <ligand>
        <name>Ca(2+)</name>
        <dbReference type="ChEBI" id="CHEBI:29108"/>
        <label>1</label>
    </ligand>
</feature>
<feature type="binding site" evidence="17">
    <location>
        <position position="484"/>
    </location>
    <ligand>
        <name>Ca(2+)</name>
        <dbReference type="ChEBI" id="CHEBI:29108"/>
        <label>1</label>
    </ligand>
</feature>
<feature type="binding site" evidence="17 19">
    <location>
        <position position="536"/>
    </location>
    <ligand>
        <name>Zn(2+)</name>
        <dbReference type="ChEBI" id="CHEBI:29105"/>
        <note>catalytic</note>
    </ligand>
</feature>
<dbReference type="InterPro" id="IPR013273">
    <property type="entry name" value="ADAMTS/ADAMTS-like"/>
</dbReference>
<keyword evidence="12" id="KW-0865">Zymogen</keyword>
<dbReference type="CDD" id="cd04273">
    <property type="entry name" value="ZnMc_ADAMTS_like"/>
    <property type="match status" value="1"/>
</dbReference>
<feature type="binding site" evidence="17 19">
    <location>
        <position position="540"/>
    </location>
    <ligand>
        <name>Zn(2+)</name>
        <dbReference type="ChEBI" id="CHEBI:29105"/>
        <note>catalytic</note>
    </ligand>
</feature>
<evidence type="ECO:0000256" key="19">
    <source>
        <dbReference type="PROSITE-ProRule" id="PRU00276"/>
    </source>
</evidence>
<feature type="disulfide bond" evidence="18">
    <location>
        <begin position="633"/>
        <end position="651"/>
    </location>
</feature>
<evidence type="ECO:0000256" key="6">
    <source>
        <dbReference type="ARBA" id="ARBA00022723"/>
    </source>
</evidence>
<evidence type="ECO:0000259" key="21">
    <source>
        <dbReference type="PROSITE" id="PS50215"/>
    </source>
</evidence>
<dbReference type="Pfam" id="PF05986">
    <property type="entry name" value="ADAMTS_spacer1"/>
    <property type="match status" value="1"/>
</dbReference>
<keyword evidence="17" id="KW-0106">Calcium</keyword>
<evidence type="ECO:0000259" key="22">
    <source>
        <dbReference type="PROSITE" id="PS50900"/>
    </source>
</evidence>
<comment type="subunit">
    <text evidence="15">Interacts with COMP.</text>
</comment>
<protein>
    <submittedName>
        <fullName evidence="23">ADAM metallopeptidase with thrombospondin type 1 motif 7</fullName>
    </submittedName>
</protein>
<keyword evidence="2" id="KW-0964">Secreted</keyword>
<feature type="compositionally biased region" description="Polar residues" evidence="20">
    <location>
        <begin position="1657"/>
        <end position="1666"/>
    </location>
</feature>
<dbReference type="GO" id="GO:0006508">
    <property type="term" value="P:proteolysis"/>
    <property type="evidence" value="ECO:0007669"/>
    <property type="project" value="UniProtKB-KW"/>
</dbReference>
<reference evidence="23" key="2">
    <citation type="submission" date="2025-08" db="UniProtKB">
        <authorList>
            <consortium name="Ensembl"/>
        </authorList>
    </citation>
    <scope>IDENTIFICATION</scope>
</reference>
<feature type="binding site" evidence="17">
    <location>
        <position position="598"/>
    </location>
    <ligand>
        <name>Ca(2+)</name>
        <dbReference type="ChEBI" id="CHEBI:29108"/>
        <label>2</label>
    </ligand>
</feature>
<dbReference type="GO" id="GO:0031012">
    <property type="term" value="C:extracellular matrix"/>
    <property type="evidence" value="ECO:0007669"/>
    <property type="project" value="TreeGrafter"/>
</dbReference>
<dbReference type="PROSITE" id="PS50092">
    <property type="entry name" value="TSP1"/>
    <property type="match status" value="8"/>
</dbReference>
<feature type="binding site" evidence="17">
    <location>
        <position position="477"/>
    </location>
    <ligand>
        <name>Ca(2+)</name>
        <dbReference type="ChEBI" id="CHEBI:29108"/>
        <label>2</label>
    </ligand>
</feature>
<comment type="caution">
    <text evidence="19">Lacks conserved residue(s) required for the propagation of feature annotation.</text>
</comment>
<feature type="binding site" description="in inhibited form" evidence="17">
    <location>
        <position position="352"/>
    </location>
    <ligand>
        <name>Zn(2+)</name>
        <dbReference type="ChEBI" id="CHEBI:29105"/>
        <note>catalytic</note>
    </ligand>
</feature>
<evidence type="ECO:0000256" key="17">
    <source>
        <dbReference type="PIRSR" id="PIRSR613273-2"/>
    </source>
</evidence>
<evidence type="ECO:0000256" key="1">
    <source>
        <dbReference type="ARBA" id="ARBA00004498"/>
    </source>
</evidence>
<dbReference type="Pfam" id="PF01562">
    <property type="entry name" value="Pep_M12B_propep"/>
    <property type="match status" value="1"/>
</dbReference>
<dbReference type="OrthoDB" id="412680at2759"/>
<evidence type="ECO:0000256" key="14">
    <source>
        <dbReference type="ARBA" id="ARBA00023180"/>
    </source>
</evidence>
<organism evidence="23 24">
    <name type="scientific">Meleagris gallopavo</name>
    <name type="common">Wild turkey</name>
    <dbReference type="NCBI Taxonomy" id="9103"/>
    <lineage>
        <taxon>Eukaryota</taxon>
        <taxon>Metazoa</taxon>
        <taxon>Chordata</taxon>
        <taxon>Craniata</taxon>
        <taxon>Vertebrata</taxon>
        <taxon>Euteleostomi</taxon>
        <taxon>Archelosauria</taxon>
        <taxon>Archosauria</taxon>
        <taxon>Dinosauria</taxon>
        <taxon>Saurischia</taxon>
        <taxon>Theropoda</taxon>
        <taxon>Coelurosauria</taxon>
        <taxon>Aves</taxon>
        <taxon>Neognathae</taxon>
        <taxon>Galloanserae</taxon>
        <taxon>Galliformes</taxon>
        <taxon>Phasianidae</taxon>
        <taxon>Meleagridinae</taxon>
        <taxon>Meleagris</taxon>
    </lineage>
</organism>
<dbReference type="Ensembl" id="ENSMGAT00000031409.1">
    <property type="protein sequence ID" value="ENSMGAP00000026058.1"/>
    <property type="gene ID" value="ENSMGAG00000010348.3"/>
</dbReference>
<dbReference type="Proteomes" id="UP000001645">
    <property type="component" value="Chromosome 12"/>
</dbReference>
<evidence type="ECO:0000256" key="12">
    <source>
        <dbReference type="ARBA" id="ARBA00023145"/>
    </source>
</evidence>
<dbReference type="InterPro" id="IPR001590">
    <property type="entry name" value="Peptidase_M12B"/>
</dbReference>
<feature type="compositionally biased region" description="Polar residues" evidence="20">
    <location>
        <begin position="1412"/>
        <end position="1421"/>
    </location>
</feature>
<keyword evidence="10 17" id="KW-0862">Zinc</keyword>
<dbReference type="Pfam" id="PF19030">
    <property type="entry name" value="TSP1_ADAMTS"/>
    <property type="match status" value="6"/>
</dbReference>
<evidence type="ECO:0000256" key="11">
    <source>
        <dbReference type="ARBA" id="ARBA00023049"/>
    </source>
</evidence>
<keyword evidence="5" id="KW-0165">Cleavage on pair of basic residues</keyword>
<feature type="binding site" evidence="17">
    <location>
        <position position="595"/>
    </location>
    <ligand>
        <name>Ca(2+)</name>
        <dbReference type="ChEBI" id="CHEBI:29108"/>
        <label>1</label>
    </ligand>
</feature>
<keyword evidence="11" id="KW-0482">Metalloprotease</keyword>
<dbReference type="Pfam" id="PF19236">
    <property type="entry name" value="ADAMTS_CR_3"/>
    <property type="match status" value="1"/>
</dbReference>
<feature type="disulfide bond" evidence="18">
    <location>
        <begin position="495"/>
        <end position="502"/>
    </location>
</feature>
<feature type="disulfide bond" evidence="18">
    <location>
        <begin position="622"/>
        <end position="645"/>
    </location>
</feature>
<dbReference type="InterPro" id="IPR045371">
    <property type="entry name" value="ADAMTS_CR_3"/>
</dbReference>
<feature type="disulfide bond" evidence="18">
    <location>
        <begin position="713"/>
        <end position="725"/>
    </location>
</feature>
<accession>A0A803Y2R1</accession>
<dbReference type="PROSITE" id="PS50215">
    <property type="entry name" value="ADAM_MEPRO"/>
    <property type="match status" value="1"/>
</dbReference>
<evidence type="ECO:0000256" key="18">
    <source>
        <dbReference type="PIRSR" id="PIRSR613273-3"/>
    </source>
</evidence>
<dbReference type="InterPro" id="IPR041645">
    <property type="entry name" value="ADAMTS_CR_2"/>
</dbReference>
<keyword evidence="7" id="KW-0732">Signal</keyword>
<dbReference type="InterPro" id="IPR010909">
    <property type="entry name" value="PLAC"/>
</dbReference>
<feature type="active site" evidence="16 19">
    <location>
        <position position="537"/>
    </location>
</feature>
<feature type="region of interest" description="Disordered" evidence="20">
    <location>
        <begin position="1408"/>
        <end position="1469"/>
    </location>
</feature>
<feature type="disulfide bond" evidence="18">
    <location>
        <begin position="466"/>
        <end position="520"/>
    </location>
</feature>
<evidence type="ECO:0000256" key="3">
    <source>
        <dbReference type="ARBA" id="ARBA00022530"/>
    </source>
</evidence>
<feature type="disulfide bond" evidence="18">
    <location>
        <begin position="702"/>
        <end position="740"/>
    </location>
</feature>
<feature type="binding site" evidence="17">
    <location>
        <position position="477"/>
    </location>
    <ligand>
        <name>Ca(2+)</name>
        <dbReference type="ChEBI" id="CHEBI:29108"/>
        <label>1</label>
    </ligand>
</feature>
<dbReference type="FunFam" id="2.20.100.10:FF:000006">
    <property type="entry name" value="A disintegrin and metalloproteinase with thrombospondin motifs 1"/>
    <property type="match status" value="1"/>
</dbReference>
<dbReference type="Bgee" id="ENSMGAG00000010348">
    <property type="expression patterns" value="Expressed in testis and 15 other cell types or tissues"/>
</dbReference>
<dbReference type="Gene3D" id="3.40.390.10">
    <property type="entry name" value="Collagenase (Catalytic Domain)"/>
    <property type="match status" value="1"/>
</dbReference>
<feature type="region of interest" description="Disordered" evidence="20">
    <location>
        <begin position="354"/>
        <end position="374"/>
    </location>
</feature>
<dbReference type="GO" id="GO:0046872">
    <property type="term" value="F:metal ion binding"/>
    <property type="evidence" value="ECO:0007669"/>
    <property type="project" value="UniProtKB-KW"/>
</dbReference>
<evidence type="ECO:0000256" key="9">
    <source>
        <dbReference type="ARBA" id="ARBA00022801"/>
    </source>
</evidence>
<evidence type="ECO:0000256" key="15">
    <source>
        <dbReference type="ARBA" id="ARBA00062682"/>
    </source>
</evidence>
<feature type="compositionally biased region" description="Low complexity" evidence="20">
    <location>
        <begin position="1614"/>
        <end position="1625"/>
    </location>
</feature>
<dbReference type="Gene3D" id="2.60.120.830">
    <property type="match status" value="1"/>
</dbReference>
<dbReference type="InterPro" id="IPR050439">
    <property type="entry name" value="ADAMTS_ADAMTS-like"/>
</dbReference>
<dbReference type="InterPro" id="IPR000884">
    <property type="entry name" value="TSP1_rpt"/>
</dbReference>
<dbReference type="FunFam" id="2.60.120.830:FF:000001">
    <property type="entry name" value="A disintegrin and metalloproteinase with thrombospondin motifs 1"/>
    <property type="match status" value="1"/>
</dbReference>
<dbReference type="InterPro" id="IPR024079">
    <property type="entry name" value="MetalloPept_cat_dom_sf"/>
</dbReference>